<evidence type="ECO:0000313" key="3">
    <source>
        <dbReference type="EMBL" id="KAK8723995.1"/>
    </source>
</evidence>
<sequence>MAFSALRVQTCIGCIPLQRGSVIIGFLALFGSLLEMFKCILLLVDFELSLKQCQNAENELLLKPTRDDDLLDSSAEDKEDDDDRYHDKCPSGTVTYILRINMVLRAFTFFIYFILTALMIHGAKTGRYKLMTPWLWWQMVQIVFTILALCSLWGNVNDIVSSIFIVIVVIYFSLVVNSYYLQLRESAARPADVTVVAVAHPTAGMTVMIPSPRKDDPPPPYPGLAPGYNPVYNPVNTIGYPPAPPYTPSQNCNPVSPPPYEINIPNSSVQASQPAPQSQNLHANVATSQDPAASEAGEEAAPLVDKRPLPQN</sequence>
<dbReference type="PANTHER" id="PTHR36694:SF11">
    <property type="entry name" value="LP21121P-RELATED"/>
    <property type="match status" value="1"/>
</dbReference>
<feature type="transmembrane region" description="Helical" evidence="2">
    <location>
        <begin position="102"/>
        <end position="122"/>
    </location>
</feature>
<dbReference type="EMBL" id="JARKIK010000087">
    <property type="protein sequence ID" value="KAK8723995.1"/>
    <property type="molecule type" value="Genomic_DNA"/>
</dbReference>
<keyword evidence="2" id="KW-1133">Transmembrane helix</keyword>
<keyword evidence="2" id="KW-0812">Transmembrane</keyword>
<protein>
    <submittedName>
        <fullName evidence="3">Uncharacterized protein</fullName>
    </submittedName>
</protein>
<organism evidence="3 4">
    <name type="scientific">Cherax quadricarinatus</name>
    <name type="common">Australian red claw crayfish</name>
    <dbReference type="NCBI Taxonomy" id="27406"/>
    <lineage>
        <taxon>Eukaryota</taxon>
        <taxon>Metazoa</taxon>
        <taxon>Ecdysozoa</taxon>
        <taxon>Arthropoda</taxon>
        <taxon>Crustacea</taxon>
        <taxon>Multicrustacea</taxon>
        <taxon>Malacostraca</taxon>
        <taxon>Eumalacostraca</taxon>
        <taxon>Eucarida</taxon>
        <taxon>Decapoda</taxon>
        <taxon>Pleocyemata</taxon>
        <taxon>Astacidea</taxon>
        <taxon>Parastacoidea</taxon>
        <taxon>Parastacidae</taxon>
        <taxon>Cherax</taxon>
    </lineage>
</organism>
<name>A0AAW0W5U7_CHEQU</name>
<evidence type="ECO:0000256" key="2">
    <source>
        <dbReference type="SAM" id="Phobius"/>
    </source>
</evidence>
<dbReference type="PANTHER" id="PTHR36694">
    <property type="entry name" value="PASIFLORA 1, ISOFORM A-RELATED"/>
    <property type="match status" value="1"/>
</dbReference>
<evidence type="ECO:0000256" key="1">
    <source>
        <dbReference type="SAM" id="MobiDB-lite"/>
    </source>
</evidence>
<reference evidence="3 4" key="1">
    <citation type="journal article" date="2024" name="BMC Genomics">
        <title>Genome assembly of redclaw crayfish (Cherax quadricarinatus) provides insights into its immune adaptation and hypoxia tolerance.</title>
        <authorList>
            <person name="Liu Z."/>
            <person name="Zheng J."/>
            <person name="Li H."/>
            <person name="Fang K."/>
            <person name="Wang S."/>
            <person name="He J."/>
            <person name="Zhou D."/>
            <person name="Weng S."/>
            <person name="Chi M."/>
            <person name="Gu Z."/>
            <person name="He J."/>
            <person name="Li F."/>
            <person name="Wang M."/>
        </authorList>
    </citation>
    <scope>NUCLEOTIDE SEQUENCE [LARGE SCALE GENOMIC DNA]</scope>
    <source>
        <strain evidence="3">ZL_2023a</strain>
    </source>
</reference>
<keyword evidence="4" id="KW-1185">Reference proteome</keyword>
<feature type="compositionally biased region" description="Polar residues" evidence="1">
    <location>
        <begin position="280"/>
        <end position="291"/>
    </location>
</feature>
<dbReference type="AlphaFoldDB" id="A0AAW0W5U7"/>
<gene>
    <name evidence="3" type="ORF">OTU49_011387</name>
</gene>
<dbReference type="Proteomes" id="UP001445076">
    <property type="component" value="Unassembled WGS sequence"/>
</dbReference>
<feature type="transmembrane region" description="Helical" evidence="2">
    <location>
        <begin position="21"/>
        <end position="44"/>
    </location>
</feature>
<proteinExistence type="predicted"/>
<accession>A0AAW0W5U7</accession>
<evidence type="ECO:0000313" key="4">
    <source>
        <dbReference type="Proteomes" id="UP001445076"/>
    </source>
</evidence>
<comment type="caution">
    <text evidence="3">The sequence shown here is derived from an EMBL/GenBank/DDBJ whole genome shotgun (WGS) entry which is preliminary data.</text>
</comment>
<keyword evidence="2" id="KW-0472">Membrane</keyword>
<feature type="region of interest" description="Disordered" evidence="1">
    <location>
        <begin position="248"/>
        <end position="312"/>
    </location>
</feature>
<feature type="compositionally biased region" description="Low complexity" evidence="1">
    <location>
        <begin position="267"/>
        <end position="279"/>
    </location>
</feature>
<feature type="compositionally biased region" description="Low complexity" evidence="1">
    <location>
        <begin position="292"/>
        <end position="301"/>
    </location>
</feature>
<feature type="transmembrane region" description="Helical" evidence="2">
    <location>
        <begin position="160"/>
        <end position="181"/>
    </location>
</feature>
<feature type="transmembrane region" description="Helical" evidence="2">
    <location>
        <begin position="134"/>
        <end position="154"/>
    </location>
</feature>